<comment type="subcellular location">
    <subcellularLocation>
        <location evidence="1">Membrane</location>
        <topology evidence="1">Multi-pass membrane protein</topology>
    </subcellularLocation>
</comment>
<evidence type="ECO:0000256" key="1">
    <source>
        <dbReference type="ARBA" id="ARBA00004141"/>
    </source>
</evidence>
<feature type="transmembrane region" description="Helical" evidence="10">
    <location>
        <begin position="375"/>
        <end position="392"/>
    </location>
</feature>
<evidence type="ECO:0000256" key="5">
    <source>
        <dbReference type="ARBA" id="ARBA00022857"/>
    </source>
</evidence>
<keyword evidence="7 10" id="KW-0443">Lipid metabolism</keyword>
<evidence type="ECO:0000313" key="14">
    <source>
        <dbReference type="Proteomes" id="UP001353858"/>
    </source>
</evidence>
<keyword evidence="4 10" id="KW-0812">Transmembrane</keyword>
<sequence length="537" mass="61410">MENLGKMFTDRTPDPSLRGQGPIADWYKGQTLFITGASGFMGKVLLEKLLYQCTGIKCIYILIRSKRGRSPTERIEDMWKLPMFERLRKYDPEAIKKIIPIHGDCLTEKLGLTETDRKLLVENVTVLFHCAATLKLEAKLKDAVEMNTAGTERVLEVARDIKNLKVFVHLSTAFCSADLPEFKEKVYRTQDNPKDIIKVSRWIKDEALEIATAALIHPHPNTYTYTKRLAETLVADEYPKLPVVIARPSIVTPSGVEPMPGWVDSLNGPMGLIVGAGKGVIRSMLVKGDSRAQVVPVDIAISALIVIAWKMGSANTRPAEIPVYNMTNDGVVQMTWGQVLNIGRDIGYKYPFEGQIWYPDGDMRSSKIIHQMYCIFFHWIPAYLIDFLMLIFRQRRFMVRLMRRIDDGLQLLQFFTTRDWFFESKNFLSLISDMTPLERRIYRIDFEAMPIEEYFTISILGARQYLMKEDLKTLPRSRRVQSVLYVIDRAFSLAFYLGLIWIIYTCSDTVKDVFDCVGSTLHSLPVIGNLIPSNTKT</sequence>
<evidence type="ECO:0000256" key="10">
    <source>
        <dbReference type="RuleBase" id="RU363097"/>
    </source>
</evidence>
<feature type="domain" description="Fatty acyl-CoA reductase C-terminal" evidence="11">
    <location>
        <begin position="377"/>
        <end position="469"/>
    </location>
</feature>
<protein>
    <recommendedName>
        <fullName evidence="10">Fatty acyl-CoA reductase</fullName>
        <ecNumber evidence="10">1.2.1.84</ecNumber>
    </recommendedName>
</protein>
<keyword evidence="5 10" id="KW-0521">NADP</keyword>
<dbReference type="SUPFAM" id="SSF51735">
    <property type="entry name" value="NAD(P)-binding Rossmann-fold domains"/>
    <property type="match status" value="1"/>
</dbReference>
<organism evidence="13 14">
    <name type="scientific">Aquatica leii</name>
    <dbReference type="NCBI Taxonomy" id="1421715"/>
    <lineage>
        <taxon>Eukaryota</taxon>
        <taxon>Metazoa</taxon>
        <taxon>Ecdysozoa</taxon>
        <taxon>Arthropoda</taxon>
        <taxon>Hexapoda</taxon>
        <taxon>Insecta</taxon>
        <taxon>Pterygota</taxon>
        <taxon>Neoptera</taxon>
        <taxon>Endopterygota</taxon>
        <taxon>Coleoptera</taxon>
        <taxon>Polyphaga</taxon>
        <taxon>Elateriformia</taxon>
        <taxon>Elateroidea</taxon>
        <taxon>Lampyridae</taxon>
        <taxon>Luciolinae</taxon>
        <taxon>Aquatica</taxon>
    </lineage>
</organism>
<dbReference type="InterPro" id="IPR013120">
    <property type="entry name" value="FAR_NAD-bd"/>
</dbReference>
<evidence type="ECO:0000259" key="11">
    <source>
        <dbReference type="Pfam" id="PF03015"/>
    </source>
</evidence>
<dbReference type="PANTHER" id="PTHR11011">
    <property type="entry name" value="MALE STERILITY PROTEIN 2-RELATED"/>
    <property type="match status" value="1"/>
</dbReference>
<evidence type="ECO:0000256" key="4">
    <source>
        <dbReference type="ARBA" id="ARBA00022692"/>
    </source>
</evidence>
<dbReference type="GO" id="GO:0016020">
    <property type="term" value="C:membrane"/>
    <property type="evidence" value="ECO:0007669"/>
    <property type="project" value="UniProtKB-SubCell"/>
</dbReference>
<feature type="domain" description="Thioester reductase (TE)" evidence="12">
    <location>
        <begin position="34"/>
        <end position="303"/>
    </location>
</feature>
<dbReference type="EMBL" id="JARPUR010000004">
    <property type="protein sequence ID" value="KAK4877502.1"/>
    <property type="molecule type" value="Genomic_DNA"/>
</dbReference>
<keyword evidence="10" id="KW-0560">Oxidoreductase</keyword>
<evidence type="ECO:0000256" key="7">
    <source>
        <dbReference type="ARBA" id="ARBA00023098"/>
    </source>
</evidence>
<comment type="catalytic activity">
    <reaction evidence="9 10">
        <text>a long-chain fatty acyl-CoA + 2 NADPH + 2 H(+) = a long-chain primary fatty alcohol + 2 NADP(+) + CoA</text>
        <dbReference type="Rhea" id="RHEA:52716"/>
        <dbReference type="ChEBI" id="CHEBI:15378"/>
        <dbReference type="ChEBI" id="CHEBI:57287"/>
        <dbReference type="ChEBI" id="CHEBI:57783"/>
        <dbReference type="ChEBI" id="CHEBI:58349"/>
        <dbReference type="ChEBI" id="CHEBI:77396"/>
        <dbReference type="ChEBI" id="CHEBI:83139"/>
        <dbReference type="EC" id="1.2.1.84"/>
    </reaction>
</comment>
<dbReference type="PANTHER" id="PTHR11011:SF12">
    <property type="entry name" value="FATTY ACYL-COA REDUCTASE"/>
    <property type="match status" value="1"/>
</dbReference>
<dbReference type="EC" id="1.2.1.84" evidence="10"/>
<dbReference type="InterPro" id="IPR033640">
    <property type="entry name" value="FAR_C"/>
</dbReference>
<evidence type="ECO:0000256" key="2">
    <source>
        <dbReference type="ARBA" id="ARBA00005928"/>
    </source>
</evidence>
<evidence type="ECO:0000259" key="12">
    <source>
        <dbReference type="Pfam" id="PF07993"/>
    </source>
</evidence>
<evidence type="ECO:0000256" key="9">
    <source>
        <dbReference type="ARBA" id="ARBA00052530"/>
    </source>
</evidence>
<reference evidence="14" key="1">
    <citation type="submission" date="2023-01" db="EMBL/GenBank/DDBJ databases">
        <title>Key to firefly adult light organ development and bioluminescence: homeobox transcription factors regulate luciferase expression and transportation to peroxisome.</title>
        <authorList>
            <person name="Fu X."/>
        </authorList>
    </citation>
    <scope>NUCLEOTIDE SEQUENCE [LARGE SCALE GENOMIC DNA]</scope>
</reference>
<dbReference type="GO" id="GO:0035336">
    <property type="term" value="P:long-chain fatty-acyl-CoA metabolic process"/>
    <property type="evidence" value="ECO:0007669"/>
    <property type="project" value="TreeGrafter"/>
</dbReference>
<feature type="transmembrane region" description="Helical" evidence="10">
    <location>
        <begin position="482"/>
        <end position="504"/>
    </location>
</feature>
<gene>
    <name evidence="13" type="ORF">RN001_010008</name>
</gene>
<comment type="caution">
    <text evidence="13">The sequence shown here is derived from an EMBL/GenBank/DDBJ whole genome shotgun (WGS) entry which is preliminary data.</text>
</comment>
<dbReference type="Proteomes" id="UP001353858">
    <property type="component" value="Unassembled WGS sequence"/>
</dbReference>
<dbReference type="Gene3D" id="3.40.50.720">
    <property type="entry name" value="NAD(P)-binding Rossmann-like Domain"/>
    <property type="match status" value="1"/>
</dbReference>
<dbReference type="CDD" id="cd09071">
    <property type="entry name" value="FAR_C"/>
    <property type="match status" value="1"/>
</dbReference>
<dbReference type="CDD" id="cd05236">
    <property type="entry name" value="FAR-N_SDR_e"/>
    <property type="match status" value="1"/>
</dbReference>
<dbReference type="Pfam" id="PF03015">
    <property type="entry name" value="Sterile"/>
    <property type="match status" value="1"/>
</dbReference>
<evidence type="ECO:0000256" key="6">
    <source>
        <dbReference type="ARBA" id="ARBA00022989"/>
    </source>
</evidence>
<dbReference type="GO" id="GO:0080019">
    <property type="term" value="F:alcohol-forming very long-chain fatty acyl-CoA reductase activity"/>
    <property type="evidence" value="ECO:0007669"/>
    <property type="project" value="InterPro"/>
</dbReference>
<keyword evidence="8 10" id="KW-0472">Membrane</keyword>
<dbReference type="FunFam" id="3.40.50.720:FF:000143">
    <property type="entry name" value="Fatty acyl-CoA reductase"/>
    <property type="match status" value="1"/>
</dbReference>
<dbReference type="InterPro" id="IPR036291">
    <property type="entry name" value="NAD(P)-bd_dom_sf"/>
</dbReference>
<accession>A0AAN7SE71</accession>
<keyword evidence="6 10" id="KW-1133">Transmembrane helix</keyword>
<evidence type="ECO:0000313" key="13">
    <source>
        <dbReference type="EMBL" id="KAK4877502.1"/>
    </source>
</evidence>
<evidence type="ECO:0000256" key="3">
    <source>
        <dbReference type="ARBA" id="ARBA00022516"/>
    </source>
</evidence>
<dbReference type="Pfam" id="PF07993">
    <property type="entry name" value="NAD_binding_4"/>
    <property type="match status" value="1"/>
</dbReference>
<dbReference type="GO" id="GO:0102965">
    <property type="term" value="F:alcohol-forming long-chain fatty acyl-CoA reductase activity"/>
    <property type="evidence" value="ECO:0007669"/>
    <property type="project" value="UniProtKB-EC"/>
</dbReference>
<dbReference type="GO" id="GO:0005777">
    <property type="term" value="C:peroxisome"/>
    <property type="evidence" value="ECO:0007669"/>
    <property type="project" value="TreeGrafter"/>
</dbReference>
<keyword evidence="3 10" id="KW-0444">Lipid biosynthesis</keyword>
<dbReference type="InterPro" id="IPR026055">
    <property type="entry name" value="FAR"/>
</dbReference>
<dbReference type="AlphaFoldDB" id="A0AAN7SE71"/>
<comment type="similarity">
    <text evidence="2 10">Belongs to the fatty acyl-CoA reductase family.</text>
</comment>
<evidence type="ECO:0000256" key="8">
    <source>
        <dbReference type="ARBA" id="ARBA00023136"/>
    </source>
</evidence>
<name>A0AAN7SE71_9COLE</name>
<proteinExistence type="inferred from homology"/>
<comment type="function">
    <text evidence="10">Catalyzes the reduction of fatty acyl-CoA to fatty alcohols.</text>
</comment>
<keyword evidence="14" id="KW-1185">Reference proteome</keyword>